<comment type="caution">
    <text evidence="3">The sequence shown here is derived from an EMBL/GenBank/DDBJ whole genome shotgun (WGS) entry which is preliminary data.</text>
</comment>
<evidence type="ECO:0008006" key="5">
    <source>
        <dbReference type="Google" id="ProtNLM"/>
    </source>
</evidence>
<evidence type="ECO:0000256" key="2">
    <source>
        <dbReference type="SAM" id="Phobius"/>
    </source>
</evidence>
<accession>A0A6L9XVZ7</accession>
<feature type="region of interest" description="Disordered" evidence="1">
    <location>
        <begin position="105"/>
        <end position="125"/>
    </location>
</feature>
<dbReference type="SUPFAM" id="SSF110296">
    <property type="entry name" value="Oligoxyloglucan reducing end-specific cellobiohydrolase"/>
    <property type="match status" value="1"/>
</dbReference>
<name>A0A6L9XVZ7_9MICO</name>
<keyword evidence="2" id="KW-0472">Membrane</keyword>
<feature type="transmembrane region" description="Helical" evidence="2">
    <location>
        <begin position="21"/>
        <end position="42"/>
    </location>
</feature>
<dbReference type="Proteomes" id="UP000474967">
    <property type="component" value="Unassembled WGS sequence"/>
</dbReference>
<dbReference type="EMBL" id="JAAGWY010000001">
    <property type="protein sequence ID" value="NEN05466.1"/>
    <property type="molecule type" value="Genomic_DNA"/>
</dbReference>
<protein>
    <recommendedName>
        <fullName evidence="5">Exo-alpha-sialidase</fullName>
    </recommendedName>
</protein>
<organism evidence="3 4">
    <name type="scientific">Leifsonia tongyongensis</name>
    <dbReference type="NCBI Taxonomy" id="1268043"/>
    <lineage>
        <taxon>Bacteria</taxon>
        <taxon>Bacillati</taxon>
        <taxon>Actinomycetota</taxon>
        <taxon>Actinomycetes</taxon>
        <taxon>Micrococcales</taxon>
        <taxon>Microbacteriaceae</taxon>
        <taxon>Leifsonia</taxon>
    </lineage>
</organism>
<evidence type="ECO:0000313" key="4">
    <source>
        <dbReference type="Proteomes" id="UP000474967"/>
    </source>
</evidence>
<feature type="compositionally biased region" description="Low complexity" evidence="1">
    <location>
        <begin position="51"/>
        <end position="85"/>
    </location>
</feature>
<keyword evidence="2" id="KW-1133">Transmembrane helix</keyword>
<proteinExistence type="predicted"/>
<reference evidence="3 4" key="1">
    <citation type="journal article" date="2014" name="J. Microbiol.">
        <title>Diaminobutyricibacter tongyongensis gen. nov., sp. nov. and Homoserinibacter gongjuensis gen. nov., sp. nov. belong to the family Microbacteriaceae.</title>
        <authorList>
            <person name="Kim S.J."/>
            <person name="Ahn J.H."/>
            <person name="Weon H.Y."/>
            <person name="Hamada M."/>
            <person name="Suzuki K."/>
            <person name="Kwon S.W."/>
        </authorList>
    </citation>
    <scope>NUCLEOTIDE SEQUENCE [LARGE SCALE GENOMIC DNA]</scope>
    <source>
        <strain evidence="3 4">NBRC 108724</strain>
    </source>
</reference>
<keyword evidence="4" id="KW-1185">Reference proteome</keyword>
<gene>
    <name evidence="3" type="ORF">G3T36_06240</name>
</gene>
<feature type="region of interest" description="Disordered" evidence="1">
    <location>
        <begin position="50"/>
        <end position="85"/>
    </location>
</feature>
<sequence length="328" mass="32406">MAAAAKKRDPATQPGWNRHHVAIAGVIVLALLDVILVVWALVAARTPPDATVPVATSSTTVAQTPSATPKPTASATPKPTSTPAADAVAPTRVLAALDGSTAWRASTGPCPATPASPEITTDGGANWKPTDAAGPTGASSILAISVQSAKQASAITLASQGCAPQYIRTYVAGDNWAAYPDQLAGSWYVDATKRSVVHTPTGDVQAPCAAVIGVAVRDPANAAVLCANHDVHVTGNAGAAWGQAVPVTGAVAISTAGNGYVLAVTGRQGCAGTATTSFDGGTAQAAGGCATSTKPPAGGVSVANGGGTLWMWSGDTVVKSTDGGVTWR</sequence>
<evidence type="ECO:0000256" key="1">
    <source>
        <dbReference type="SAM" id="MobiDB-lite"/>
    </source>
</evidence>
<dbReference type="AlphaFoldDB" id="A0A6L9XVZ7"/>
<dbReference type="RefSeq" id="WP_163288677.1">
    <property type="nucleotide sequence ID" value="NZ_JAAGWY010000001.1"/>
</dbReference>
<evidence type="ECO:0000313" key="3">
    <source>
        <dbReference type="EMBL" id="NEN05466.1"/>
    </source>
</evidence>
<keyword evidence="2" id="KW-0812">Transmembrane</keyword>